<evidence type="ECO:0000256" key="1">
    <source>
        <dbReference type="SAM" id="MobiDB-lite"/>
    </source>
</evidence>
<accession>A0A418ZPQ0</accession>
<evidence type="ECO:0000313" key="3">
    <source>
        <dbReference type="EMBL" id="RJK96660.1"/>
    </source>
</evidence>
<dbReference type="Proteomes" id="UP000285530">
    <property type="component" value="Unassembled WGS sequence"/>
</dbReference>
<dbReference type="OrthoDB" id="196105at2"/>
<name>A0A418ZPQ0_9RHOB</name>
<feature type="compositionally biased region" description="Basic and acidic residues" evidence="1">
    <location>
        <begin position="1"/>
        <end position="13"/>
    </location>
</feature>
<dbReference type="SMART" id="SM01034">
    <property type="entry name" value="BLUF"/>
    <property type="match status" value="1"/>
</dbReference>
<dbReference type="InterPro" id="IPR036046">
    <property type="entry name" value="Acylphosphatase-like_dom_sf"/>
</dbReference>
<dbReference type="Gene3D" id="3.30.70.100">
    <property type="match status" value="1"/>
</dbReference>
<dbReference type="AlphaFoldDB" id="A0A418ZPQ0"/>
<sequence>MPCKNKGKEEAPMRHAQISLSPGTGPVPAIDPEPQLGYVLYRSVASPGLEDDDIDRLLRRAQHRNRSLGLTGCLHHENGLFFQWLEGPRAPLFRLLEELRDDFRHVGFTVLDQGTLEARVFDDWDMQFSDRQGASLNDWLARDMDPMEEAQAVGRFLASLRD</sequence>
<dbReference type="PROSITE" id="PS50925">
    <property type="entry name" value="BLUF"/>
    <property type="match status" value="1"/>
</dbReference>
<dbReference type="InterPro" id="IPR007024">
    <property type="entry name" value="BLUF_domain"/>
</dbReference>
<feature type="region of interest" description="Disordered" evidence="1">
    <location>
        <begin position="1"/>
        <end position="26"/>
    </location>
</feature>
<dbReference type="EMBL" id="QZEV01000151">
    <property type="protein sequence ID" value="RJK96660.1"/>
    <property type="molecule type" value="Genomic_DNA"/>
</dbReference>
<evidence type="ECO:0000259" key="2">
    <source>
        <dbReference type="PROSITE" id="PS50925"/>
    </source>
</evidence>
<evidence type="ECO:0000313" key="4">
    <source>
        <dbReference type="Proteomes" id="UP000285530"/>
    </source>
</evidence>
<keyword evidence="4" id="KW-1185">Reference proteome</keyword>
<protein>
    <submittedName>
        <fullName evidence="3">BLUF domain-containing protein</fullName>
    </submittedName>
</protein>
<dbReference type="GO" id="GO:0009882">
    <property type="term" value="F:blue light photoreceptor activity"/>
    <property type="evidence" value="ECO:0007669"/>
    <property type="project" value="InterPro"/>
</dbReference>
<proteinExistence type="predicted"/>
<feature type="domain" description="BLUF" evidence="2">
    <location>
        <begin position="36"/>
        <end position="127"/>
    </location>
</feature>
<organism evidence="3 4">
    <name type="scientific">Paracoccus aestuarii</name>
    <dbReference type="NCBI Taxonomy" id="453842"/>
    <lineage>
        <taxon>Bacteria</taxon>
        <taxon>Pseudomonadati</taxon>
        <taxon>Pseudomonadota</taxon>
        <taxon>Alphaproteobacteria</taxon>
        <taxon>Rhodobacterales</taxon>
        <taxon>Paracoccaceae</taxon>
        <taxon>Paracoccus</taxon>
    </lineage>
</organism>
<dbReference type="SUPFAM" id="SSF54975">
    <property type="entry name" value="Acylphosphatase/BLUF domain-like"/>
    <property type="match status" value="1"/>
</dbReference>
<reference evidence="3 4" key="1">
    <citation type="submission" date="2018-09" db="EMBL/GenBank/DDBJ databases">
        <title>Paracoccus onubensis nov. sp. a moderate halophilic bacterium isolated from Gruta de las Maravillas (Aracena, Spain).</title>
        <authorList>
            <person name="Jurado V."/>
            <person name="Gutierrez-Patricio S."/>
            <person name="Gonzalez-Pimentel J.L."/>
            <person name="Laiz L."/>
            <person name="Saiz-Jimenez C."/>
        </authorList>
    </citation>
    <scope>NUCLEOTIDE SEQUENCE [LARGE SCALE GENOMIC DNA]</scope>
    <source>
        <strain evidence="3 4">DSM 19484</strain>
    </source>
</reference>
<comment type="caution">
    <text evidence="3">The sequence shown here is derived from an EMBL/GenBank/DDBJ whole genome shotgun (WGS) entry which is preliminary data.</text>
</comment>
<dbReference type="Pfam" id="PF04940">
    <property type="entry name" value="BLUF"/>
    <property type="match status" value="1"/>
</dbReference>
<dbReference type="GO" id="GO:0071949">
    <property type="term" value="F:FAD binding"/>
    <property type="evidence" value="ECO:0007669"/>
    <property type="project" value="InterPro"/>
</dbReference>
<gene>
    <name evidence="3" type="ORF">D3P06_17330</name>
</gene>